<protein>
    <recommendedName>
        <fullName evidence="5">CENP-V/GFA domain-containing protein</fullName>
    </recommendedName>
</protein>
<dbReference type="PROSITE" id="PS51891">
    <property type="entry name" value="CENP_V_GFA"/>
    <property type="match status" value="1"/>
</dbReference>
<evidence type="ECO:0000256" key="1">
    <source>
        <dbReference type="ARBA" id="ARBA00005495"/>
    </source>
</evidence>
<dbReference type="PANTHER" id="PTHR33337:SF40">
    <property type="entry name" value="CENP-V_GFA DOMAIN-CONTAINING PROTEIN-RELATED"/>
    <property type="match status" value="1"/>
</dbReference>
<reference evidence="7" key="2">
    <citation type="journal article" date="2018" name="Nat. Commun.">
        <title>Extreme sensitivity to ultraviolet light in the fungal pathogen causing white-nose syndrome of bats.</title>
        <authorList>
            <person name="Palmer J.M."/>
            <person name="Drees K.P."/>
            <person name="Foster J.T."/>
            <person name="Lindner D.L."/>
        </authorList>
    </citation>
    <scope>NUCLEOTIDE SEQUENCE [LARGE SCALE GENOMIC DNA]</scope>
    <source>
        <strain evidence="7">UAMH 10579</strain>
    </source>
</reference>
<keyword evidence="3" id="KW-0862">Zinc</keyword>
<dbReference type="InterPro" id="IPR006913">
    <property type="entry name" value="CENP-V/GFA"/>
</dbReference>
<keyword evidence="7" id="KW-1185">Reference proteome</keyword>
<dbReference type="InterPro" id="IPR011057">
    <property type="entry name" value="Mss4-like_sf"/>
</dbReference>
<evidence type="ECO:0000313" key="7">
    <source>
        <dbReference type="Proteomes" id="UP000091956"/>
    </source>
</evidence>
<proteinExistence type="inferred from homology"/>
<keyword evidence="4" id="KW-0456">Lyase</keyword>
<evidence type="ECO:0000256" key="3">
    <source>
        <dbReference type="ARBA" id="ARBA00022833"/>
    </source>
</evidence>
<dbReference type="PANTHER" id="PTHR33337">
    <property type="entry name" value="GFA DOMAIN-CONTAINING PROTEIN"/>
    <property type="match status" value="1"/>
</dbReference>
<comment type="similarity">
    <text evidence="1">Belongs to the Gfa family.</text>
</comment>
<feature type="domain" description="CENP-V/GFA" evidence="5">
    <location>
        <begin position="51"/>
        <end position="166"/>
    </location>
</feature>
<evidence type="ECO:0000256" key="2">
    <source>
        <dbReference type="ARBA" id="ARBA00022723"/>
    </source>
</evidence>
<dbReference type="AlphaFoldDB" id="A0A1B8GF20"/>
<dbReference type="GO" id="GO:0016846">
    <property type="term" value="F:carbon-sulfur lyase activity"/>
    <property type="evidence" value="ECO:0007669"/>
    <property type="project" value="InterPro"/>
</dbReference>
<dbReference type="STRING" id="342668.A0A1B8GF20"/>
<reference evidence="6 7" key="1">
    <citation type="submission" date="2016-03" db="EMBL/GenBank/DDBJ databases">
        <title>Comparative genomics of Pseudogymnoascus destructans, the fungus causing white-nose syndrome of bats.</title>
        <authorList>
            <person name="Palmer J.M."/>
            <person name="Drees K.P."/>
            <person name="Foster J.T."/>
            <person name="Lindner D.L."/>
        </authorList>
    </citation>
    <scope>NUCLEOTIDE SEQUENCE [LARGE SCALE GENOMIC DNA]</scope>
    <source>
        <strain evidence="6 7">UAMH 10579</strain>
    </source>
</reference>
<organism evidence="6 7">
    <name type="scientific">Pseudogymnoascus verrucosus</name>
    <dbReference type="NCBI Taxonomy" id="342668"/>
    <lineage>
        <taxon>Eukaryota</taxon>
        <taxon>Fungi</taxon>
        <taxon>Dikarya</taxon>
        <taxon>Ascomycota</taxon>
        <taxon>Pezizomycotina</taxon>
        <taxon>Leotiomycetes</taxon>
        <taxon>Thelebolales</taxon>
        <taxon>Thelebolaceae</taxon>
        <taxon>Pseudogymnoascus</taxon>
    </lineage>
</organism>
<dbReference type="Proteomes" id="UP000091956">
    <property type="component" value="Unassembled WGS sequence"/>
</dbReference>
<evidence type="ECO:0000313" key="6">
    <source>
        <dbReference type="EMBL" id="OBT94425.2"/>
    </source>
</evidence>
<dbReference type="SUPFAM" id="SSF51316">
    <property type="entry name" value="Mss4-like"/>
    <property type="match status" value="1"/>
</dbReference>
<dbReference type="RefSeq" id="XP_018128158.2">
    <property type="nucleotide sequence ID" value="XM_018276652.2"/>
</dbReference>
<dbReference type="GO" id="GO:0046872">
    <property type="term" value="F:metal ion binding"/>
    <property type="evidence" value="ECO:0007669"/>
    <property type="project" value="UniProtKB-KW"/>
</dbReference>
<sequence length="247" mass="26982">MSNAAYYYSCASSSNILFFFCFSKSKHISKEAFSRIKYKIETMQEKLPVKAAGGCLCGAIRYSVVFPPGHDFAMNSTKCLCTACRKQSGALMLHLHTLPLSSFSCVAPASELGDYSRSPGYHRLFCKRCGSFIAWRQDPRLCCDVHGLADIGGSRATRQALDGMIDCAPAHEEGEVEICVGTLDEEFLVGRRGPGGKVIPGTGFGSLLGHPEGRILWAENDIIGVTDRLTGVRYQNNSANEVKIKEH</sequence>
<gene>
    <name evidence="6" type="ORF">VE01_07217</name>
</gene>
<dbReference type="Gene3D" id="3.90.1590.10">
    <property type="entry name" value="glutathione-dependent formaldehyde- activating enzyme (gfa)"/>
    <property type="match status" value="1"/>
</dbReference>
<dbReference type="EMBL" id="KV460243">
    <property type="protein sequence ID" value="OBT94425.2"/>
    <property type="molecule type" value="Genomic_DNA"/>
</dbReference>
<keyword evidence="2" id="KW-0479">Metal-binding</keyword>
<evidence type="ECO:0000256" key="4">
    <source>
        <dbReference type="ARBA" id="ARBA00023239"/>
    </source>
</evidence>
<dbReference type="GeneID" id="28840603"/>
<name>A0A1B8GF20_9PEZI</name>
<evidence type="ECO:0000259" key="5">
    <source>
        <dbReference type="PROSITE" id="PS51891"/>
    </source>
</evidence>
<dbReference type="Pfam" id="PF04828">
    <property type="entry name" value="GFA"/>
    <property type="match status" value="1"/>
</dbReference>
<accession>A0A1B8GF20</accession>